<dbReference type="STRING" id="177439.DP2143"/>
<dbReference type="InterPro" id="IPR024409">
    <property type="entry name" value="DUF3833"/>
</dbReference>
<evidence type="ECO:0008006" key="3">
    <source>
        <dbReference type="Google" id="ProtNLM"/>
    </source>
</evidence>
<evidence type="ECO:0000313" key="2">
    <source>
        <dbReference type="Proteomes" id="UP000000602"/>
    </source>
</evidence>
<accession>Q6ALA3</accession>
<reference evidence="2" key="1">
    <citation type="journal article" date="2004" name="Environ. Microbiol.">
        <title>The genome of Desulfotalea psychrophila, a sulfate-reducing bacterium from permanently cold Arctic sediments.</title>
        <authorList>
            <person name="Rabus R."/>
            <person name="Ruepp A."/>
            <person name="Frickey T."/>
            <person name="Rattei T."/>
            <person name="Fartmann B."/>
            <person name="Stark M."/>
            <person name="Bauer M."/>
            <person name="Zibat A."/>
            <person name="Lombardot T."/>
            <person name="Becker I."/>
            <person name="Amann J."/>
            <person name="Gellner K."/>
            <person name="Teeling H."/>
            <person name="Leuschner W.D."/>
            <person name="Gloeckner F.-O."/>
            <person name="Lupas A.N."/>
            <person name="Amann R."/>
            <person name="Klenk H.-P."/>
        </authorList>
    </citation>
    <scope>NUCLEOTIDE SEQUENCE [LARGE SCALE GENOMIC DNA]</scope>
    <source>
        <strain evidence="2">DSM 12343 / LSv54</strain>
    </source>
</reference>
<name>Q6ALA3_DESPS</name>
<keyword evidence="2" id="KW-1185">Reference proteome</keyword>
<protein>
    <recommendedName>
        <fullName evidence="3">DUF3833 domain-containing protein</fullName>
    </recommendedName>
</protein>
<dbReference type="KEGG" id="dps:DP2143"/>
<dbReference type="Proteomes" id="UP000000602">
    <property type="component" value="Chromosome"/>
</dbReference>
<sequence>MLNWQYQLNLKVDDSTWKINFDDWMFLLNDDMLINKATMSKFGFEVGEITIIFRK</sequence>
<dbReference type="AlphaFoldDB" id="Q6ALA3"/>
<dbReference type="HOGENOM" id="CLU_3024774_0_0_7"/>
<evidence type="ECO:0000313" key="1">
    <source>
        <dbReference type="EMBL" id="CAG36872.1"/>
    </source>
</evidence>
<gene>
    <name evidence="1" type="ordered locus">DP2143</name>
</gene>
<proteinExistence type="predicted"/>
<dbReference type="EMBL" id="CR522870">
    <property type="protein sequence ID" value="CAG36872.1"/>
    <property type="molecule type" value="Genomic_DNA"/>
</dbReference>
<dbReference type="Pfam" id="PF12915">
    <property type="entry name" value="DUF3833"/>
    <property type="match status" value="1"/>
</dbReference>
<organism evidence="1 2">
    <name type="scientific">Desulfotalea psychrophila (strain LSv54 / DSM 12343)</name>
    <dbReference type="NCBI Taxonomy" id="177439"/>
    <lineage>
        <taxon>Bacteria</taxon>
        <taxon>Pseudomonadati</taxon>
        <taxon>Thermodesulfobacteriota</taxon>
        <taxon>Desulfobulbia</taxon>
        <taxon>Desulfobulbales</taxon>
        <taxon>Desulfocapsaceae</taxon>
        <taxon>Desulfotalea</taxon>
    </lineage>
</organism>